<dbReference type="RefSeq" id="XP_017770391.1">
    <property type="nucleotide sequence ID" value="XM_017914902.1"/>
</dbReference>
<dbReference type="SMART" id="SM00409">
    <property type="entry name" value="IG"/>
    <property type="match status" value="1"/>
</dbReference>
<dbReference type="InterPro" id="IPR013162">
    <property type="entry name" value="CD80_C2-set"/>
</dbReference>
<organism evidence="5 6">
    <name type="scientific">Nicrophorus vespilloides</name>
    <name type="common">Boreal carrion beetle</name>
    <dbReference type="NCBI Taxonomy" id="110193"/>
    <lineage>
        <taxon>Eukaryota</taxon>
        <taxon>Metazoa</taxon>
        <taxon>Ecdysozoa</taxon>
        <taxon>Arthropoda</taxon>
        <taxon>Hexapoda</taxon>
        <taxon>Insecta</taxon>
        <taxon>Pterygota</taxon>
        <taxon>Neoptera</taxon>
        <taxon>Endopterygota</taxon>
        <taxon>Coleoptera</taxon>
        <taxon>Polyphaga</taxon>
        <taxon>Staphyliniformia</taxon>
        <taxon>Silphidae</taxon>
        <taxon>Nicrophorinae</taxon>
        <taxon>Nicrophorus</taxon>
    </lineage>
</organism>
<sequence>MTNEWIPTLERNRCLPYPICVALKDVKLMVPAAVRRGERVVLRCHYDIEGDQLYAVKWYKNDREFYRYTPRESPPIKQFPINGLRVIEEESNATHVVLDSVSMENTGKYSCEISADAPSFFTEMLNAHMEVVEQPKKDPQITGLKHRYRLDEILKAECVCKESRPAANLTWLVNGRPTEATRIRRHHTKPSGNGALLNSHSALRLRIDEELFVKGNLKIKCVASVYDIYYRSSEKSVELERMHRHKATTTTTASSMDVPAEGAATTLSTTPTALWEYALPAGRYPQSTWIFAGMDSSAGKLAASLSILLAAASMSIGMRFNFR</sequence>
<dbReference type="PANTHER" id="PTHR21261">
    <property type="entry name" value="BEAT PROTEIN"/>
    <property type="match status" value="1"/>
</dbReference>
<dbReference type="Gene3D" id="2.60.40.10">
    <property type="entry name" value="Immunoglobulins"/>
    <property type="match status" value="2"/>
</dbReference>
<keyword evidence="3" id="KW-1015">Disulfide bond</keyword>
<gene>
    <name evidence="6" type="primary">LOC108558095</name>
</gene>
<dbReference type="PANTHER" id="PTHR21261:SF8">
    <property type="entry name" value="BEATEN PATH IA, ISOFORM B-RELATED"/>
    <property type="match status" value="1"/>
</dbReference>
<evidence type="ECO:0000313" key="6">
    <source>
        <dbReference type="RefSeq" id="XP_017770391.1"/>
    </source>
</evidence>
<dbReference type="InterPro" id="IPR036179">
    <property type="entry name" value="Ig-like_dom_sf"/>
</dbReference>
<evidence type="ECO:0000256" key="2">
    <source>
        <dbReference type="ARBA" id="ARBA00023136"/>
    </source>
</evidence>
<dbReference type="SUPFAM" id="SSF48726">
    <property type="entry name" value="Immunoglobulin"/>
    <property type="match status" value="1"/>
</dbReference>
<protein>
    <submittedName>
        <fullName evidence="6">Uncharacterized protein LOC108558095</fullName>
    </submittedName>
</protein>
<keyword evidence="2" id="KW-0472">Membrane</keyword>
<evidence type="ECO:0000313" key="5">
    <source>
        <dbReference type="Proteomes" id="UP000695000"/>
    </source>
</evidence>
<proteinExistence type="predicted"/>
<dbReference type="Proteomes" id="UP000695000">
    <property type="component" value="Unplaced"/>
</dbReference>
<dbReference type="GeneID" id="108558095"/>
<dbReference type="InterPro" id="IPR003599">
    <property type="entry name" value="Ig_sub"/>
</dbReference>
<dbReference type="InterPro" id="IPR013783">
    <property type="entry name" value="Ig-like_fold"/>
</dbReference>
<comment type="subcellular location">
    <subcellularLocation>
        <location evidence="1">Membrane</location>
        <topology evidence="1">Single-pass membrane protein</topology>
    </subcellularLocation>
</comment>
<evidence type="ECO:0000259" key="4">
    <source>
        <dbReference type="PROSITE" id="PS50835"/>
    </source>
</evidence>
<name>A0ABM1M741_NICVS</name>
<evidence type="ECO:0000256" key="3">
    <source>
        <dbReference type="ARBA" id="ARBA00023157"/>
    </source>
</evidence>
<accession>A0ABM1M741</accession>
<dbReference type="Pfam" id="PF08205">
    <property type="entry name" value="C2-set_2"/>
    <property type="match status" value="1"/>
</dbReference>
<keyword evidence="5" id="KW-1185">Reference proteome</keyword>
<dbReference type="Pfam" id="PF13895">
    <property type="entry name" value="Ig_2"/>
    <property type="match status" value="1"/>
</dbReference>
<dbReference type="InterPro" id="IPR007110">
    <property type="entry name" value="Ig-like_dom"/>
</dbReference>
<reference evidence="6" key="1">
    <citation type="submission" date="2025-08" db="UniProtKB">
        <authorList>
            <consortium name="RefSeq"/>
        </authorList>
    </citation>
    <scope>IDENTIFICATION</scope>
    <source>
        <tissue evidence="6">Whole Larva</tissue>
    </source>
</reference>
<evidence type="ECO:0000256" key="1">
    <source>
        <dbReference type="ARBA" id="ARBA00004167"/>
    </source>
</evidence>
<dbReference type="PROSITE" id="PS50835">
    <property type="entry name" value="IG_LIKE"/>
    <property type="match status" value="1"/>
</dbReference>
<feature type="domain" description="Ig-like" evidence="4">
    <location>
        <begin position="18"/>
        <end position="122"/>
    </location>
</feature>